<dbReference type="EMBL" id="ML179729">
    <property type="protein sequence ID" value="THU82475.1"/>
    <property type="molecule type" value="Genomic_DNA"/>
</dbReference>
<sequence>MSFPTFATLGTFVVDNYVYVQEDKSTQKDTQLGGGGFWACAGARIWLKPNTICMPVGGNSLTDLLGQLAEQLEKLDAQDEISMWVWREEQTGSSILQSEIKYDGHERRCSMHPYLQQIG</sequence>
<accession>A0A4V4HCA6</accession>
<dbReference type="Proteomes" id="UP000297245">
    <property type="component" value="Unassembled WGS sequence"/>
</dbReference>
<protein>
    <submittedName>
        <fullName evidence="1">Uncharacterized protein</fullName>
    </submittedName>
</protein>
<gene>
    <name evidence="1" type="ORF">K435DRAFT_872265</name>
</gene>
<organism evidence="1 2">
    <name type="scientific">Dendrothele bispora (strain CBS 962.96)</name>
    <dbReference type="NCBI Taxonomy" id="1314807"/>
    <lineage>
        <taxon>Eukaryota</taxon>
        <taxon>Fungi</taxon>
        <taxon>Dikarya</taxon>
        <taxon>Basidiomycota</taxon>
        <taxon>Agaricomycotina</taxon>
        <taxon>Agaricomycetes</taxon>
        <taxon>Agaricomycetidae</taxon>
        <taxon>Agaricales</taxon>
        <taxon>Agaricales incertae sedis</taxon>
        <taxon>Dendrothele</taxon>
    </lineage>
</organism>
<name>A0A4V4HCA6_DENBC</name>
<evidence type="ECO:0000313" key="2">
    <source>
        <dbReference type="Proteomes" id="UP000297245"/>
    </source>
</evidence>
<evidence type="ECO:0000313" key="1">
    <source>
        <dbReference type="EMBL" id="THU82475.1"/>
    </source>
</evidence>
<keyword evidence="2" id="KW-1185">Reference proteome</keyword>
<reference evidence="1 2" key="1">
    <citation type="journal article" date="2019" name="Nat. Ecol. Evol.">
        <title>Megaphylogeny resolves global patterns of mushroom evolution.</title>
        <authorList>
            <person name="Varga T."/>
            <person name="Krizsan K."/>
            <person name="Foldi C."/>
            <person name="Dima B."/>
            <person name="Sanchez-Garcia M."/>
            <person name="Sanchez-Ramirez S."/>
            <person name="Szollosi G.J."/>
            <person name="Szarkandi J.G."/>
            <person name="Papp V."/>
            <person name="Albert L."/>
            <person name="Andreopoulos W."/>
            <person name="Angelini C."/>
            <person name="Antonin V."/>
            <person name="Barry K.W."/>
            <person name="Bougher N.L."/>
            <person name="Buchanan P."/>
            <person name="Buyck B."/>
            <person name="Bense V."/>
            <person name="Catcheside P."/>
            <person name="Chovatia M."/>
            <person name="Cooper J."/>
            <person name="Damon W."/>
            <person name="Desjardin D."/>
            <person name="Finy P."/>
            <person name="Geml J."/>
            <person name="Haridas S."/>
            <person name="Hughes K."/>
            <person name="Justo A."/>
            <person name="Karasinski D."/>
            <person name="Kautmanova I."/>
            <person name="Kiss B."/>
            <person name="Kocsube S."/>
            <person name="Kotiranta H."/>
            <person name="LaButti K.M."/>
            <person name="Lechner B.E."/>
            <person name="Liimatainen K."/>
            <person name="Lipzen A."/>
            <person name="Lukacs Z."/>
            <person name="Mihaltcheva S."/>
            <person name="Morgado L.N."/>
            <person name="Niskanen T."/>
            <person name="Noordeloos M.E."/>
            <person name="Ohm R.A."/>
            <person name="Ortiz-Santana B."/>
            <person name="Ovrebo C."/>
            <person name="Racz N."/>
            <person name="Riley R."/>
            <person name="Savchenko A."/>
            <person name="Shiryaev A."/>
            <person name="Soop K."/>
            <person name="Spirin V."/>
            <person name="Szebenyi C."/>
            <person name="Tomsovsky M."/>
            <person name="Tulloss R.E."/>
            <person name="Uehling J."/>
            <person name="Grigoriev I.V."/>
            <person name="Vagvolgyi C."/>
            <person name="Papp T."/>
            <person name="Martin F.M."/>
            <person name="Miettinen O."/>
            <person name="Hibbett D.S."/>
            <person name="Nagy L.G."/>
        </authorList>
    </citation>
    <scope>NUCLEOTIDE SEQUENCE [LARGE SCALE GENOMIC DNA]</scope>
    <source>
        <strain evidence="1 2">CBS 962.96</strain>
    </source>
</reference>
<proteinExistence type="predicted"/>
<dbReference type="AlphaFoldDB" id="A0A4V4HCA6"/>